<evidence type="ECO:0000256" key="8">
    <source>
        <dbReference type="SAM" id="Phobius"/>
    </source>
</evidence>
<evidence type="ECO:0000256" key="2">
    <source>
        <dbReference type="ARBA" id="ARBA00007935"/>
    </source>
</evidence>
<sequence>ALGVAGASFQGLFRNPLADPYLMGSAAGAAFAVALLASLLGGLAPAFAQHAIFQSLPLSATLFGFFGALLATLVTLVLAGGAARTGELVLAGVVVGSVLTGATTYLMLQDADRVRAVFAYTLGNLAFLGWPGVKALLLFFLVAFPPLLLLGRVLNALQLGEEVARSMGLPLEGLKLLLLLAASLLVAAAVAQAGIIGFVGLITPHLLRRLLGEDYRLLLPASALGGAVLLTLADLLARTLTRPAELPVGVVTTLLGGPFFLYLMWRRRGRA</sequence>
<dbReference type="Pfam" id="PF01032">
    <property type="entry name" value="FecCD"/>
    <property type="match status" value="1"/>
</dbReference>
<evidence type="ECO:0000256" key="7">
    <source>
        <dbReference type="ARBA" id="ARBA00023136"/>
    </source>
</evidence>
<comment type="caution">
    <text evidence="9">The sequence shown here is derived from an EMBL/GenBank/DDBJ whole genome shotgun (WGS) entry which is preliminary data.</text>
</comment>
<gene>
    <name evidence="9" type="ORF">CSW33_06160</name>
</gene>
<keyword evidence="4" id="KW-1003">Cell membrane</keyword>
<keyword evidence="7 8" id="KW-0472">Membrane</keyword>
<dbReference type="PANTHER" id="PTHR30472:SF25">
    <property type="entry name" value="ABC TRANSPORTER PERMEASE PROTEIN MJ0876-RELATED"/>
    <property type="match status" value="1"/>
</dbReference>
<dbReference type="Proteomes" id="UP000286928">
    <property type="component" value="Unassembled WGS sequence"/>
</dbReference>
<evidence type="ECO:0000256" key="1">
    <source>
        <dbReference type="ARBA" id="ARBA00004651"/>
    </source>
</evidence>
<feature type="transmembrane region" description="Helical" evidence="8">
    <location>
        <begin position="215"/>
        <end position="240"/>
    </location>
</feature>
<dbReference type="Gene3D" id="1.10.3470.10">
    <property type="entry name" value="ABC transporter involved in vitamin B12 uptake, BtuC"/>
    <property type="match status" value="1"/>
</dbReference>
<evidence type="ECO:0000256" key="5">
    <source>
        <dbReference type="ARBA" id="ARBA00022692"/>
    </source>
</evidence>
<feature type="transmembrane region" description="Helical" evidence="8">
    <location>
        <begin position="88"/>
        <end position="108"/>
    </location>
</feature>
<proteinExistence type="inferred from homology"/>
<name>A0A430S9D0_THESC</name>
<dbReference type="RefSeq" id="WP_153184233.1">
    <property type="nucleotide sequence ID" value="NZ_PELO01000342.1"/>
</dbReference>
<dbReference type="InterPro" id="IPR037294">
    <property type="entry name" value="ABC_BtuC-like"/>
</dbReference>
<dbReference type="GO" id="GO:0033214">
    <property type="term" value="P:siderophore-iron import into cell"/>
    <property type="evidence" value="ECO:0007669"/>
    <property type="project" value="TreeGrafter"/>
</dbReference>
<reference evidence="9 10" key="1">
    <citation type="journal article" date="2019" name="Extremophiles">
        <title>Biogeography of thermophiles and predominance of Thermus scotoductus in domestic water heaters.</title>
        <authorList>
            <person name="Wilpiszeski R.L."/>
            <person name="Zhang Z."/>
            <person name="House C.H."/>
        </authorList>
    </citation>
    <scope>NUCLEOTIDE SEQUENCE [LARGE SCALE GENOMIC DNA]</scope>
    <source>
        <strain evidence="9 10">20_S20</strain>
    </source>
</reference>
<dbReference type="GO" id="GO:0005886">
    <property type="term" value="C:plasma membrane"/>
    <property type="evidence" value="ECO:0007669"/>
    <property type="project" value="UniProtKB-SubCell"/>
</dbReference>
<keyword evidence="6 8" id="KW-1133">Transmembrane helix</keyword>
<organism evidence="9 10">
    <name type="scientific">Thermus scotoductus</name>
    <dbReference type="NCBI Taxonomy" id="37636"/>
    <lineage>
        <taxon>Bacteria</taxon>
        <taxon>Thermotogati</taxon>
        <taxon>Deinococcota</taxon>
        <taxon>Deinococci</taxon>
        <taxon>Thermales</taxon>
        <taxon>Thermaceae</taxon>
        <taxon>Thermus</taxon>
    </lineage>
</organism>
<feature type="transmembrane region" description="Helical" evidence="8">
    <location>
        <begin position="246"/>
        <end position="265"/>
    </location>
</feature>
<dbReference type="CDD" id="cd06550">
    <property type="entry name" value="TM_ABC_iron-siderophores_like"/>
    <property type="match status" value="1"/>
</dbReference>
<feature type="non-terminal residue" evidence="9">
    <location>
        <position position="1"/>
    </location>
</feature>
<evidence type="ECO:0000313" key="10">
    <source>
        <dbReference type="Proteomes" id="UP000286928"/>
    </source>
</evidence>
<feature type="transmembrane region" description="Helical" evidence="8">
    <location>
        <begin position="176"/>
        <end position="203"/>
    </location>
</feature>
<comment type="subcellular location">
    <subcellularLocation>
        <location evidence="1">Cell membrane</location>
        <topology evidence="1">Multi-pass membrane protein</topology>
    </subcellularLocation>
</comment>
<evidence type="ECO:0000256" key="3">
    <source>
        <dbReference type="ARBA" id="ARBA00022448"/>
    </source>
</evidence>
<evidence type="ECO:0000256" key="4">
    <source>
        <dbReference type="ARBA" id="ARBA00022475"/>
    </source>
</evidence>
<dbReference type="PANTHER" id="PTHR30472">
    <property type="entry name" value="FERRIC ENTEROBACTIN TRANSPORT SYSTEM PERMEASE PROTEIN"/>
    <property type="match status" value="1"/>
</dbReference>
<dbReference type="InterPro" id="IPR000522">
    <property type="entry name" value="ABC_transptr_permease_BtuC"/>
</dbReference>
<feature type="transmembrane region" description="Helical" evidence="8">
    <location>
        <begin position="60"/>
        <end position="82"/>
    </location>
</feature>
<dbReference type="EMBL" id="PEMD01000176">
    <property type="protein sequence ID" value="RTH32431.1"/>
    <property type="molecule type" value="Genomic_DNA"/>
</dbReference>
<keyword evidence="3" id="KW-0813">Transport</keyword>
<keyword evidence="5 8" id="KW-0812">Transmembrane</keyword>
<feature type="transmembrane region" description="Helical" evidence="8">
    <location>
        <begin position="21"/>
        <end position="48"/>
    </location>
</feature>
<evidence type="ECO:0000313" key="9">
    <source>
        <dbReference type="EMBL" id="RTH32431.1"/>
    </source>
</evidence>
<comment type="similarity">
    <text evidence="2">Belongs to the binding-protein-dependent transport system permease family. FecCD subfamily.</text>
</comment>
<protein>
    <submittedName>
        <fullName evidence="9">Iron ABC transporter permease</fullName>
    </submittedName>
</protein>
<evidence type="ECO:0000256" key="6">
    <source>
        <dbReference type="ARBA" id="ARBA00022989"/>
    </source>
</evidence>
<dbReference type="SUPFAM" id="SSF81345">
    <property type="entry name" value="ABC transporter involved in vitamin B12 uptake, BtuC"/>
    <property type="match status" value="1"/>
</dbReference>
<accession>A0A430S9D0</accession>
<dbReference type="AlphaFoldDB" id="A0A430S9D0"/>
<dbReference type="GO" id="GO:0022857">
    <property type="term" value="F:transmembrane transporter activity"/>
    <property type="evidence" value="ECO:0007669"/>
    <property type="project" value="InterPro"/>
</dbReference>
<feature type="transmembrane region" description="Helical" evidence="8">
    <location>
        <begin position="120"/>
        <end position="144"/>
    </location>
</feature>